<protein>
    <submittedName>
        <fullName evidence="2">Putative membrane protein</fullName>
    </submittedName>
</protein>
<keyword evidence="1" id="KW-0812">Transmembrane</keyword>
<dbReference type="EMBL" id="OMOF01000218">
    <property type="protein sequence ID" value="SPF43847.1"/>
    <property type="molecule type" value="Genomic_DNA"/>
</dbReference>
<gene>
    <name evidence="2" type="ORF">SBF1_2950012</name>
</gene>
<organism evidence="2 3">
    <name type="scientific">Candidatus Desulfosporosinus infrequens</name>
    <dbReference type="NCBI Taxonomy" id="2043169"/>
    <lineage>
        <taxon>Bacteria</taxon>
        <taxon>Bacillati</taxon>
        <taxon>Bacillota</taxon>
        <taxon>Clostridia</taxon>
        <taxon>Eubacteriales</taxon>
        <taxon>Desulfitobacteriaceae</taxon>
        <taxon>Desulfosporosinus</taxon>
    </lineage>
</organism>
<evidence type="ECO:0000313" key="3">
    <source>
        <dbReference type="Proteomes" id="UP000238916"/>
    </source>
</evidence>
<evidence type="ECO:0000313" key="2">
    <source>
        <dbReference type="EMBL" id="SPF43847.1"/>
    </source>
</evidence>
<keyword evidence="1" id="KW-1133">Transmembrane helix</keyword>
<dbReference type="AlphaFoldDB" id="A0A2U3KW71"/>
<feature type="transmembrane region" description="Helical" evidence="1">
    <location>
        <begin position="16"/>
        <end position="39"/>
    </location>
</feature>
<evidence type="ECO:0000256" key="1">
    <source>
        <dbReference type="SAM" id="Phobius"/>
    </source>
</evidence>
<dbReference type="Proteomes" id="UP000238916">
    <property type="component" value="Unassembled WGS sequence"/>
</dbReference>
<proteinExistence type="predicted"/>
<reference evidence="3" key="1">
    <citation type="submission" date="2018-02" db="EMBL/GenBank/DDBJ databases">
        <authorList>
            <person name="Hausmann B."/>
        </authorList>
    </citation>
    <scope>NUCLEOTIDE SEQUENCE [LARGE SCALE GENOMIC DNA]</scope>
    <source>
        <strain evidence="3">Peat soil MAG SbF1</strain>
    </source>
</reference>
<sequence>MVSKAKPDANDLRRSIGYTMITFLSVFIFFPVLWFVHLFNQDLGLYMRWGICSAFLVVFNILYYYWEYPQDWFKNLLALVGINLLILIAEYFWLIQSMG</sequence>
<dbReference type="OrthoDB" id="1798611at2"/>
<feature type="transmembrane region" description="Helical" evidence="1">
    <location>
        <begin position="46"/>
        <end position="66"/>
    </location>
</feature>
<accession>A0A2U3KW71</accession>
<name>A0A2U3KW71_9FIRM</name>
<feature type="transmembrane region" description="Helical" evidence="1">
    <location>
        <begin position="72"/>
        <end position="94"/>
    </location>
</feature>
<keyword evidence="1" id="KW-0472">Membrane</keyword>